<dbReference type="Gene3D" id="3.40.50.2020">
    <property type="match status" value="2"/>
</dbReference>
<dbReference type="Pfam" id="PF13793">
    <property type="entry name" value="Pribosyltran_N"/>
    <property type="match status" value="1"/>
</dbReference>
<keyword evidence="9" id="KW-0545">Nucleotide biosynthesis</keyword>
<evidence type="ECO:0000256" key="5">
    <source>
        <dbReference type="ARBA" id="ARBA00022490"/>
    </source>
</evidence>
<keyword evidence="19" id="KW-1185">Reference proteome</keyword>
<dbReference type="GO" id="GO:0009156">
    <property type="term" value="P:ribonucleoside monophosphate biosynthetic process"/>
    <property type="evidence" value="ECO:0007669"/>
    <property type="project" value="InterPro"/>
</dbReference>
<organism evidence="18 19">
    <name type="scientific">Rhizophlyctis rosea</name>
    <dbReference type="NCBI Taxonomy" id="64517"/>
    <lineage>
        <taxon>Eukaryota</taxon>
        <taxon>Fungi</taxon>
        <taxon>Fungi incertae sedis</taxon>
        <taxon>Chytridiomycota</taxon>
        <taxon>Chytridiomycota incertae sedis</taxon>
        <taxon>Chytridiomycetes</taxon>
        <taxon>Rhizophlyctidales</taxon>
        <taxon>Rhizophlyctidaceae</taxon>
        <taxon>Rhizophlyctis</taxon>
    </lineage>
</organism>
<dbReference type="NCBIfam" id="NF002320">
    <property type="entry name" value="PRK01259.1"/>
    <property type="match status" value="1"/>
</dbReference>
<sequence length="331" mass="36385">MRNVKIFTGSSHPELSALILDRLNLSAAPAVMKRFSNAETAVEIGVSVRNEDVFIIQSGSAAVNDHLMELLIMINACKIASARRITAVLPYFPYNKQSKKKKARGAITAKLVANMLAVAGVDHIITMDLHSSQTQGFFKSPVDNLVSEPCIARYMRDFHPNYQQGVVISKNAGGAKRVTSLADRLKMDFALIHRERYHIEQPQRSKREGAGSVETRLTLVGDVKGKECFIIDDIIDGTHSFLDASEHLKKCEASKVYILATHGILSGNALKEIEDCAAVDQVIVTNSYPVPESKRALSTKLKVIDISGVLAEAIRRTHNGESISYLFQVPV</sequence>
<dbReference type="EC" id="2.7.6.1" evidence="4"/>
<keyword evidence="11" id="KW-0418">Kinase</keyword>
<evidence type="ECO:0000313" key="18">
    <source>
        <dbReference type="EMBL" id="KAJ3052787.1"/>
    </source>
</evidence>
<keyword evidence="7" id="KW-0808">Transferase</keyword>
<keyword evidence="6" id="KW-0597">Phosphoprotein</keyword>
<dbReference type="GO" id="GO:0005524">
    <property type="term" value="F:ATP binding"/>
    <property type="evidence" value="ECO:0007669"/>
    <property type="project" value="UniProtKB-KW"/>
</dbReference>
<comment type="pathway">
    <text evidence="2">Metabolic intermediate biosynthesis; 5-phospho-alpha-D-ribose 1-diphosphate biosynthesis; 5-phospho-alpha-D-ribose 1-diphosphate from D-ribose 5-phosphate (route I): step 1/1.</text>
</comment>
<gene>
    <name evidence="18" type="ORF">HK097_005654</name>
</gene>
<evidence type="ECO:0000259" key="17">
    <source>
        <dbReference type="Pfam" id="PF13793"/>
    </source>
</evidence>
<dbReference type="SUPFAM" id="SSF53271">
    <property type="entry name" value="PRTase-like"/>
    <property type="match status" value="2"/>
</dbReference>
<evidence type="ECO:0000256" key="1">
    <source>
        <dbReference type="ARBA" id="ARBA00004496"/>
    </source>
</evidence>
<evidence type="ECO:0000256" key="3">
    <source>
        <dbReference type="ARBA" id="ARBA00006478"/>
    </source>
</evidence>
<comment type="similarity">
    <text evidence="3">Belongs to the ribose-phosphate pyrophosphokinase family.</text>
</comment>
<dbReference type="GO" id="GO:0000287">
    <property type="term" value="F:magnesium ion binding"/>
    <property type="evidence" value="ECO:0007669"/>
    <property type="project" value="InterPro"/>
</dbReference>
<evidence type="ECO:0000256" key="7">
    <source>
        <dbReference type="ARBA" id="ARBA00022679"/>
    </source>
</evidence>
<protein>
    <recommendedName>
        <fullName evidence="14">Ribose-phosphate pyrophosphokinase 1</fullName>
        <ecNumber evidence="4">2.7.6.1</ecNumber>
    </recommendedName>
    <alternativeName>
        <fullName evidence="16">Phosphoribosyl pyrophosphate synthase 1</fullName>
    </alternativeName>
</protein>
<evidence type="ECO:0000256" key="16">
    <source>
        <dbReference type="ARBA" id="ARBA00077829"/>
    </source>
</evidence>
<accession>A0AAD5X6R5</accession>
<dbReference type="CDD" id="cd06223">
    <property type="entry name" value="PRTases_typeI"/>
    <property type="match status" value="1"/>
</dbReference>
<proteinExistence type="inferred from homology"/>
<dbReference type="GO" id="GO:0004749">
    <property type="term" value="F:ribose phosphate diphosphokinase activity"/>
    <property type="evidence" value="ECO:0007669"/>
    <property type="project" value="UniProtKB-EC"/>
</dbReference>
<comment type="subcellular location">
    <subcellularLocation>
        <location evidence="1">Cytoplasm</location>
    </subcellularLocation>
</comment>
<dbReference type="FunFam" id="3.40.50.2020:FF:000043">
    <property type="entry name" value="Ribose-phosphate pyrophosphokinase 1"/>
    <property type="match status" value="1"/>
</dbReference>
<dbReference type="PANTHER" id="PTHR10210:SF57">
    <property type="entry name" value="RIBOSE-PHOSPHATE DIPHOSPHOKINASE"/>
    <property type="match status" value="1"/>
</dbReference>
<evidence type="ECO:0000256" key="8">
    <source>
        <dbReference type="ARBA" id="ARBA00022723"/>
    </source>
</evidence>
<dbReference type="GO" id="GO:0016301">
    <property type="term" value="F:kinase activity"/>
    <property type="evidence" value="ECO:0007669"/>
    <property type="project" value="UniProtKB-KW"/>
</dbReference>
<comment type="caution">
    <text evidence="18">The sequence shown here is derived from an EMBL/GenBank/DDBJ whole genome shotgun (WGS) entry which is preliminary data.</text>
</comment>
<dbReference type="InterPro" id="IPR000842">
    <property type="entry name" value="PRib_PP_synth_CS"/>
</dbReference>
<evidence type="ECO:0000256" key="10">
    <source>
        <dbReference type="ARBA" id="ARBA00022741"/>
    </source>
</evidence>
<dbReference type="GO" id="GO:0006164">
    <property type="term" value="P:purine nucleotide biosynthetic process"/>
    <property type="evidence" value="ECO:0007669"/>
    <property type="project" value="TreeGrafter"/>
</dbReference>
<dbReference type="PROSITE" id="PS00114">
    <property type="entry name" value="PRPP_SYNTHASE"/>
    <property type="match status" value="1"/>
</dbReference>
<feature type="domain" description="Ribose-phosphate pyrophosphokinase N-terminal" evidence="17">
    <location>
        <begin position="4"/>
        <end position="120"/>
    </location>
</feature>
<evidence type="ECO:0000256" key="15">
    <source>
        <dbReference type="ARBA" id="ARBA00049535"/>
    </source>
</evidence>
<evidence type="ECO:0000256" key="14">
    <source>
        <dbReference type="ARBA" id="ARBA00040334"/>
    </source>
</evidence>
<evidence type="ECO:0000256" key="6">
    <source>
        <dbReference type="ARBA" id="ARBA00022553"/>
    </source>
</evidence>
<keyword evidence="10" id="KW-0547">Nucleotide-binding</keyword>
<dbReference type="InterPro" id="IPR005946">
    <property type="entry name" value="Rib-P_diPkinase"/>
</dbReference>
<dbReference type="SMART" id="SM01400">
    <property type="entry name" value="Pribosyltran_N"/>
    <property type="match status" value="1"/>
</dbReference>
<dbReference type="Proteomes" id="UP001212841">
    <property type="component" value="Unassembled WGS sequence"/>
</dbReference>
<reference evidence="18" key="1">
    <citation type="submission" date="2020-05" db="EMBL/GenBank/DDBJ databases">
        <title>Phylogenomic resolution of chytrid fungi.</title>
        <authorList>
            <person name="Stajich J.E."/>
            <person name="Amses K."/>
            <person name="Simmons R."/>
            <person name="Seto K."/>
            <person name="Myers J."/>
            <person name="Bonds A."/>
            <person name="Quandt C.A."/>
            <person name="Barry K."/>
            <person name="Liu P."/>
            <person name="Grigoriev I."/>
            <person name="Longcore J.E."/>
            <person name="James T.Y."/>
        </authorList>
    </citation>
    <scope>NUCLEOTIDE SEQUENCE</scope>
    <source>
        <strain evidence="18">JEL0318</strain>
    </source>
</reference>
<dbReference type="NCBIfam" id="TIGR01251">
    <property type="entry name" value="ribP_PPkin"/>
    <property type="match status" value="1"/>
</dbReference>
<dbReference type="InterPro" id="IPR000836">
    <property type="entry name" value="PRTase_dom"/>
</dbReference>
<dbReference type="InterPro" id="IPR029099">
    <property type="entry name" value="Pribosyltran_N"/>
</dbReference>
<dbReference type="FunFam" id="3.40.50.2020:FF:000017">
    <property type="entry name" value="Ribose-phosphate pyrophosphokinase 1"/>
    <property type="match status" value="1"/>
</dbReference>
<evidence type="ECO:0000313" key="19">
    <source>
        <dbReference type="Proteomes" id="UP001212841"/>
    </source>
</evidence>
<keyword evidence="5" id="KW-0963">Cytoplasm</keyword>
<evidence type="ECO:0000256" key="2">
    <source>
        <dbReference type="ARBA" id="ARBA00004996"/>
    </source>
</evidence>
<name>A0AAD5X6R5_9FUNG</name>
<dbReference type="EMBL" id="JADGJD010000265">
    <property type="protein sequence ID" value="KAJ3052787.1"/>
    <property type="molecule type" value="Genomic_DNA"/>
</dbReference>
<evidence type="ECO:0000256" key="9">
    <source>
        <dbReference type="ARBA" id="ARBA00022727"/>
    </source>
</evidence>
<dbReference type="GO" id="GO:0002189">
    <property type="term" value="C:ribose phosphate diphosphokinase complex"/>
    <property type="evidence" value="ECO:0007669"/>
    <property type="project" value="UniProtKB-ARBA"/>
</dbReference>
<dbReference type="InterPro" id="IPR029057">
    <property type="entry name" value="PRTase-like"/>
</dbReference>
<dbReference type="GO" id="GO:0006015">
    <property type="term" value="P:5-phosphoribose 1-diphosphate biosynthetic process"/>
    <property type="evidence" value="ECO:0007669"/>
    <property type="project" value="TreeGrafter"/>
</dbReference>
<dbReference type="Pfam" id="PF14572">
    <property type="entry name" value="Pribosyl_synth"/>
    <property type="match status" value="1"/>
</dbReference>
<evidence type="ECO:0000256" key="4">
    <source>
        <dbReference type="ARBA" id="ARBA00013247"/>
    </source>
</evidence>
<keyword evidence="12" id="KW-0067">ATP-binding</keyword>
<evidence type="ECO:0000256" key="13">
    <source>
        <dbReference type="ARBA" id="ARBA00022842"/>
    </source>
</evidence>
<dbReference type="PANTHER" id="PTHR10210">
    <property type="entry name" value="RIBOSE-PHOSPHATE DIPHOSPHOKINASE FAMILY MEMBER"/>
    <property type="match status" value="1"/>
</dbReference>
<evidence type="ECO:0000256" key="11">
    <source>
        <dbReference type="ARBA" id="ARBA00022777"/>
    </source>
</evidence>
<comment type="catalytic activity">
    <reaction evidence="15">
        <text>D-ribose 5-phosphate + ATP = 5-phospho-alpha-D-ribose 1-diphosphate + AMP + H(+)</text>
        <dbReference type="Rhea" id="RHEA:15609"/>
        <dbReference type="ChEBI" id="CHEBI:15378"/>
        <dbReference type="ChEBI" id="CHEBI:30616"/>
        <dbReference type="ChEBI" id="CHEBI:58017"/>
        <dbReference type="ChEBI" id="CHEBI:78346"/>
        <dbReference type="ChEBI" id="CHEBI:456215"/>
        <dbReference type="EC" id="2.7.6.1"/>
    </reaction>
</comment>
<dbReference type="GO" id="GO:0005737">
    <property type="term" value="C:cytoplasm"/>
    <property type="evidence" value="ECO:0007669"/>
    <property type="project" value="UniProtKB-SubCell"/>
</dbReference>
<keyword evidence="8" id="KW-0479">Metal-binding</keyword>
<dbReference type="AlphaFoldDB" id="A0AAD5X6R5"/>
<evidence type="ECO:0000256" key="12">
    <source>
        <dbReference type="ARBA" id="ARBA00022840"/>
    </source>
</evidence>
<keyword evidence="13" id="KW-0460">Magnesium</keyword>